<protein>
    <submittedName>
        <fullName evidence="2">Uncharacterized protein</fullName>
    </submittedName>
</protein>
<dbReference type="EMBL" id="BLLF01001305">
    <property type="protein sequence ID" value="GFH18472.1"/>
    <property type="molecule type" value="Genomic_DNA"/>
</dbReference>
<sequence length="92" mass="9953">MSLAWTGLGCRPDQMLHSHCSMYTLVYAGQTSQRHDVALSAATMPALPALTQLAKPRTSPRHSPTPTMQVGSPALQRQRLTCNTYGRARGGC</sequence>
<keyword evidence="3" id="KW-1185">Reference proteome</keyword>
<name>A0A699ZRA7_HAELA</name>
<evidence type="ECO:0000313" key="3">
    <source>
        <dbReference type="Proteomes" id="UP000485058"/>
    </source>
</evidence>
<dbReference type="AlphaFoldDB" id="A0A699ZRA7"/>
<feature type="non-terminal residue" evidence="2">
    <location>
        <position position="92"/>
    </location>
</feature>
<evidence type="ECO:0000313" key="2">
    <source>
        <dbReference type="EMBL" id="GFH18472.1"/>
    </source>
</evidence>
<feature type="non-terminal residue" evidence="2">
    <location>
        <position position="1"/>
    </location>
</feature>
<gene>
    <name evidence="2" type="ORF">HaLaN_15285</name>
</gene>
<proteinExistence type="predicted"/>
<feature type="region of interest" description="Disordered" evidence="1">
    <location>
        <begin position="54"/>
        <end position="76"/>
    </location>
</feature>
<evidence type="ECO:0000256" key="1">
    <source>
        <dbReference type="SAM" id="MobiDB-lite"/>
    </source>
</evidence>
<accession>A0A699ZRA7</accession>
<reference evidence="2 3" key="1">
    <citation type="submission" date="2020-02" db="EMBL/GenBank/DDBJ databases">
        <title>Draft genome sequence of Haematococcus lacustris strain NIES-144.</title>
        <authorList>
            <person name="Morimoto D."/>
            <person name="Nakagawa S."/>
            <person name="Yoshida T."/>
            <person name="Sawayama S."/>
        </authorList>
    </citation>
    <scope>NUCLEOTIDE SEQUENCE [LARGE SCALE GENOMIC DNA]</scope>
    <source>
        <strain evidence="2 3">NIES-144</strain>
    </source>
</reference>
<dbReference type="Proteomes" id="UP000485058">
    <property type="component" value="Unassembled WGS sequence"/>
</dbReference>
<comment type="caution">
    <text evidence="2">The sequence shown here is derived from an EMBL/GenBank/DDBJ whole genome shotgun (WGS) entry which is preliminary data.</text>
</comment>
<organism evidence="2 3">
    <name type="scientific">Haematococcus lacustris</name>
    <name type="common">Green alga</name>
    <name type="synonym">Haematococcus pluvialis</name>
    <dbReference type="NCBI Taxonomy" id="44745"/>
    <lineage>
        <taxon>Eukaryota</taxon>
        <taxon>Viridiplantae</taxon>
        <taxon>Chlorophyta</taxon>
        <taxon>core chlorophytes</taxon>
        <taxon>Chlorophyceae</taxon>
        <taxon>CS clade</taxon>
        <taxon>Chlamydomonadales</taxon>
        <taxon>Haematococcaceae</taxon>
        <taxon>Haematococcus</taxon>
    </lineage>
</organism>